<protein>
    <submittedName>
        <fullName evidence="2">DUF3558 family protein</fullName>
    </submittedName>
</protein>
<name>A0ABW3YC11_9ACTN</name>
<dbReference type="EMBL" id="JBHTMP010000016">
    <property type="protein sequence ID" value="MFD1321969.1"/>
    <property type="molecule type" value="Genomic_DNA"/>
</dbReference>
<dbReference type="InterPro" id="IPR024520">
    <property type="entry name" value="DUF3558"/>
</dbReference>
<dbReference type="Pfam" id="PF12079">
    <property type="entry name" value="DUF3558"/>
    <property type="match status" value="1"/>
</dbReference>
<feature type="region of interest" description="Disordered" evidence="1">
    <location>
        <begin position="1"/>
        <end position="21"/>
    </location>
</feature>
<keyword evidence="3" id="KW-1185">Reference proteome</keyword>
<feature type="compositionally biased region" description="Low complexity" evidence="1">
    <location>
        <begin position="62"/>
        <end position="75"/>
    </location>
</feature>
<evidence type="ECO:0000313" key="2">
    <source>
        <dbReference type="EMBL" id="MFD1321969.1"/>
    </source>
</evidence>
<feature type="region of interest" description="Disordered" evidence="1">
    <location>
        <begin position="47"/>
        <end position="80"/>
    </location>
</feature>
<organism evidence="2 3">
    <name type="scientific">Micromonospora sonneratiae</name>
    <dbReference type="NCBI Taxonomy" id="1184706"/>
    <lineage>
        <taxon>Bacteria</taxon>
        <taxon>Bacillati</taxon>
        <taxon>Actinomycetota</taxon>
        <taxon>Actinomycetes</taxon>
        <taxon>Micromonosporales</taxon>
        <taxon>Micromonosporaceae</taxon>
        <taxon>Micromonospora</taxon>
    </lineage>
</organism>
<dbReference type="Proteomes" id="UP001597260">
    <property type="component" value="Unassembled WGS sequence"/>
</dbReference>
<evidence type="ECO:0000313" key="3">
    <source>
        <dbReference type="Proteomes" id="UP001597260"/>
    </source>
</evidence>
<sequence>MADPLSMVDPMPTSEPDDRGRAEVRGRLAVTTLAVALTVALVATGCTTKPTGQPGGGGADGAGASVGASDGASDGRSGDGKKVDACTLLTAAEVTAIIGPNDGGGPGDGVGESVCTWENAKNYHSITVSIGSFGTAADGRLPEDSAYGTTESGPDGIRFAPGNVAEFVVGNRACEIQVVTSVTSNSDRPTAVRLVGLIRSRM</sequence>
<gene>
    <name evidence="2" type="ORF">ACFQ4H_12785</name>
</gene>
<accession>A0ABW3YC11</accession>
<comment type="caution">
    <text evidence="2">The sequence shown here is derived from an EMBL/GenBank/DDBJ whole genome shotgun (WGS) entry which is preliminary data.</text>
</comment>
<proteinExistence type="predicted"/>
<evidence type="ECO:0000256" key="1">
    <source>
        <dbReference type="SAM" id="MobiDB-lite"/>
    </source>
</evidence>
<reference evidence="3" key="1">
    <citation type="journal article" date="2019" name="Int. J. Syst. Evol. Microbiol.">
        <title>The Global Catalogue of Microorganisms (GCM) 10K type strain sequencing project: providing services to taxonomists for standard genome sequencing and annotation.</title>
        <authorList>
            <consortium name="The Broad Institute Genomics Platform"/>
            <consortium name="The Broad Institute Genome Sequencing Center for Infectious Disease"/>
            <person name="Wu L."/>
            <person name="Ma J."/>
        </authorList>
    </citation>
    <scope>NUCLEOTIDE SEQUENCE [LARGE SCALE GENOMIC DNA]</scope>
    <source>
        <strain evidence="3">JCM 31037</strain>
    </source>
</reference>